<dbReference type="AlphaFoldDB" id="A0A8S3WRD0"/>
<evidence type="ECO:0000256" key="1">
    <source>
        <dbReference type="SAM" id="MobiDB-lite"/>
    </source>
</evidence>
<organism evidence="2 3">
    <name type="scientific">Parnassius apollo</name>
    <name type="common">Apollo butterfly</name>
    <name type="synonym">Papilio apollo</name>
    <dbReference type="NCBI Taxonomy" id="110799"/>
    <lineage>
        <taxon>Eukaryota</taxon>
        <taxon>Metazoa</taxon>
        <taxon>Ecdysozoa</taxon>
        <taxon>Arthropoda</taxon>
        <taxon>Hexapoda</taxon>
        <taxon>Insecta</taxon>
        <taxon>Pterygota</taxon>
        <taxon>Neoptera</taxon>
        <taxon>Endopterygota</taxon>
        <taxon>Lepidoptera</taxon>
        <taxon>Glossata</taxon>
        <taxon>Ditrysia</taxon>
        <taxon>Papilionoidea</taxon>
        <taxon>Papilionidae</taxon>
        <taxon>Parnassiinae</taxon>
        <taxon>Parnassini</taxon>
        <taxon>Parnassius</taxon>
        <taxon>Parnassius</taxon>
    </lineage>
</organism>
<protein>
    <submittedName>
        <fullName evidence="2">(apollo) hypothetical protein</fullName>
    </submittedName>
</protein>
<feature type="compositionally biased region" description="Acidic residues" evidence="1">
    <location>
        <begin position="1"/>
        <end position="19"/>
    </location>
</feature>
<keyword evidence="3" id="KW-1185">Reference proteome</keyword>
<dbReference type="Proteomes" id="UP000691718">
    <property type="component" value="Unassembled WGS sequence"/>
</dbReference>
<dbReference type="OrthoDB" id="6922921at2759"/>
<sequence length="278" mass="31521">MNEEDDITSVGDLDFEDSGSEYLPSPTPSSGNDDDSKEVQQCSINSATTTLPQPMPSTSTAELQLSLSEQGSAETTNETPVLKSRKRVKRPETWQRNVLKLKRAKGEQYENHKKNVIPAKTAKIGECLCPKKCHLKINEDSQLEIFRSFYALANFDIQNALLFSLVRVTNKCRSYTGREDSRRHKTHIYHLLNYDGVEVLYSNNEEALFDEVSVKKAVGGLNTTRSSTLEKPIIAEKKKKDLHELLQFVPPVHHTFYKTLKSSNSVQDEAYYNETDED</sequence>
<feature type="region of interest" description="Disordered" evidence="1">
    <location>
        <begin position="1"/>
        <end position="89"/>
    </location>
</feature>
<dbReference type="EMBL" id="CAJQZP010000610">
    <property type="protein sequence ID" value="CAG4972289.1"/>
    <property type="molecule type" value="Genomic_DNA"/>
</dbReference>
<name>A0A8S3WRD0_PARAO</name>
<evidence type="ECO:0000313" key="2">
    <source>
        <dbReference type="EMBL" id="CAG4972289.1"/>
    </source>
</evidence>
<evidence type="ECO:0000313" key="3">
    <source>
        <dbReference type="Proteomes" id="UP000691718"/>
    </source>
</evidence>
<feature type="compositionally biased region" description="Polar residues" evidence="1">
    <location>
        <begin position="39"/>
        <end position="79"/>
    </location>
</feature>
<reference evidence="2" key="1">
    <citation type="submission" date="2021-04" db="EMBL/GenBank/DDBJ databases">
        <authorList>
            <person name="Tunstrom K."/>
        </authorList>
    </citation>
    <scope>NUCLEOTIDE SEQUENCE</scope>
</reference>
<gene>
    <name evidence="2" type="ORF">PAPOLLO_LOCUS8592</name>
</gene>
<comment type="caution">
    <text evidence="2">The sequence shown here is derived from an EMBL/GenBank/DDBJ whole genome shotgun (WGS) entry which is preliminary data.</text>
</comment>
<proteinExistence type="predicted"/>
<accession>A0A8S3WRD0</accession>